<keyword evidence="4 5" id="KW-0408">Iron</keyword>
<comment type="similarity">
    <text evidence="1 6">Belongs to the cytochrome P450 family.</text>
</comment>
<dbReference type="GO" id="GO:0016705">
    <property type="term" value="F:oxidoreductase activity, acting on paired donors, with incorporation or reduction of molecular oxygen"/>
    <property type="evidence" value="ECO:0007669"/>
    <property type="project" value="InterPro"/>
</dbReference>
<evidence type="ECO:0000256" key="5">
    <source>
        <dbReference type="PIRSR" id="PIRSR602401-1"/>
    </source>
</evidence>
<proteinExistence type="inferred from homology"/>
<evidence type="ECO:0000313" key="8">
    <source>
        <dbReference type="EMBL" id="KJB51557.1"/>
    </source>
</evidence>
<dbReference type="Pfam" id="PF00067">
    <property type="entry name" value="p450"/>
    <property type="match status" value="1"/>
</dbReference>
<feature type="signal peptide" evidence="7">
    <location>
        <begin position="1"/>
        <end position="23"/>
    </location>
</feature>
<dbReference type="FunFam" id="1.10.630.10:FF:000007">
    <property type="entry name" value="Cytochrome P450 76C4"/>
    <property type="match status" value="1"/>
</dbReference>
<evidence type="ECO:0008006" key="10">
    <source>
        <dbReference type="Google" id="ProtNLM"/>
    </source>
</evidence>
<dbReference type="SUPFAM" id="SSF48264">
    <property type="entry name" value="Cytochrome P450"/>
    <property type="match status" value="1"/>
</dbReference>
<keyword evidence="3 6" id="KW-0560">Oxidoreductase</keyword>
<dbReference type="CDD" id="cd11073">
    <property type="entry name" value="CYP76-like"/>
    <property type="match status" value="1"/>
</dbReference>
<dbReference type="PANTHER" id="PTHR47950:SF44">
    <property type="entry name" value="CYTOCHROME P450, FAMILY 76, SUBFAMILY C, POLYPEPTIDE 5-RELATED"/>
    <property type="match status" value="1"/>
</dbReference>
<comment type="cofactor">
    <cofactor evidence="5">
        <name>heme</name>
        <dbReference type="ChEBI" id="CHEBI:30413"/>
    </cofactor>
</comment>
<evidence type="ECO:0000256" key="4">
    <source>
        <dbReference type="ARBA" id="ARBA00023004"/>
    </source>
</evidence>
<dbReference type="InterPro" id="IPR001128">
    <property type="entry name" value="Cyt_P450"/>
</dbReference>
<dbReference type="STRING" id="29730.A0A0D2PZP6"/>
<dbReference type="InterPro" id="IPR036396">
    <property type="entry name" value="Cyt_P450_sf"/>
</dbReference>
<evidence type="ECO:0000256" key="2">
    <source>
        <dbReference type="ARBA" id="ARBA00022723"/>
    </source>
</evidence>
<evidence type="ECO:0000256" key="1">
    <source>
        <dbReference type="ARBA" id="ARBA00010617"/>
    </source>
</evidence>
<dbReference type="PROSITE" id="PS00086">
    <property type="entry name" value="CYTOCHROME_P450"/>
    <property type="match status" value="1"/>
</dbReference>
<dbReference type="Proteomes" id="UP000032304">
    <property type="component" value="Chromosome 8"/>
</dbReference>
<dbReference type="PRINTS" id="PR00463">
    <property type="entry name" value="EP450I"/>
</dbReference>
<dbReference type="Gramene" id="KJB51557">
    <property type="protein sequence ID" value="KJB51557"/>
    <property type="gene ID" value="B456_008G222600"/>
</dbReference>
<dbReference type="AlphaFoldDB" id="A0A0D2PZP6"/>
<dbReference type="OMA" id="NIFTWDQ"/>
<reference evidence="8 9" key="1">
    <citation type="journal article" date="2012" name="Nature">
        <title>Repeated polyploidization of Gossypium genomes and the evolution of spinnable cotton fibres.</title>
        <authorList>
            <person name="Paterson A.H."/>
            <person name="Wendel J.F."/>
            <person name="Gundlach H."/>
            <person name="Guo H."/>
            <person name="Jenkins J."/>
            <person name="Jin D."/>
            <person name="Llewellyn D."/>
            <person name="Showmaker K.C."/>
            <person name="Shu S."/>
            <person name="Udall J."/>
            <person name="Yoo M.J."/>
            <person name="Byers R."/>
            <person name="Chen W."/>
            <person name="Doron-Faigenboim A."/>
            <person name="Duke M.V."/>
            <person name="Gong L."/>
            <person name="Grimwood J."/>
            <person name="Grover C."/>
            <person name="Grupp K."/>
            <person name="Hu G."/>
            <person name="Lee T.H."/>
            <person name="Li J."/>
            <person name="Lin L."/>
            <person name="Liu T."/>
            <person name="Marler B.S."/>
            <person name="Page J.T."/>
            <person name="Roberts A.W."/>
            <person name="Romanel E."/>
            <person name="Sanders W.S."/>
            <person name="Szadkowski E."/>
            <person name="Tan X."/>
            <person name="Tang H."/>
            <person name="Xu C."/>
            <person name="Wang J."/>
            <person name="Wang Z."/>
            <person name="Zhang D."/>
            <person name="Zhang L."/>
            <person name="Ashrafi H."/>
            <person name="Bedon F."/>
            <person name="Bowers J.E."/>
            <person name="Brubaker C.L."/>
            <person name="Chee P.W."/>
            <person name="Das S."/>
            <person name="Gingle A.R."/>
            <person name="Haigler C.H."/>
            <person name="Harker D."/>
            <person name="Hoffmann L.V."/>
            <person name="Hovav R."/>
            <person name="Jones D.C."/>
            <person name="Lemke C."/>
            <person name="Mansoor S."/>
            <person name="ur Rahman M."/>
            <person name="Rainville L.N."/>
            <person name="Rambani A."/>
            <person name="Reddy U.K."/>
            <person name="Rong J.K."/>
            <person name="Saranga Y."/>
            <person name="Scheffler B.E."/>
            <person name="Scheffler J.A."/>
            <person name="Stelly D.M."/>
            <person name="Triplett B.A."/>
            <person name="Van Deynze A."/>
            <person name="Vaslin M.F."/>
            <person name="Waghmare V.N."/>
            <person name="Walford S.A."/>
            <person name="Wright R.J."/>
            <person name="Zaki E.A."/>
            <person name="Zhang T."/>
            <person name="Dennis E.S."/>
            <person name="Mayer K.F."/>
            <person name="Peterson D.G."/>
            <person name="Rokhsar D.S."/>
            <person name="Wang X."/>
            <person name="Schmutz J."/>
        </authorList>
    </citation>
    <scope>NUCLEOTIDE SEQUENCE [LARGE SCALE GENOMIC DNA]</scope>
</reference>
<dbReference type="InterPro" id="IPR002401">
    <property type="entry name" value="Cyt_P450_E_grp-I"/>
</dbReference>
<keyword evidence="6" id="KW-0503">Monooxygenase</keyword>
<feature type="binding site" description="axial binding residue" evidence="5">
    <location>
        <position position="446"/>
    </location>
    <ligand>
        <name>heme</name>
        <dbReference type="ChEBI" id="CHEBI:30413"/>
    </ligand>
    <ligandPart>
        <name>Fe</name>
        <dbReference type="ChEBI" id="CHEBI:18248"/>
    </ligandPart>
</feature>
<keyword evidence="2 5" id="KW-0479">Metal-binding</keyword>
<dbReference type="PRINTS" id="PR00385">
    <property type="entry name" value="P450"/>
</dbReference>
<organism evidence="8 9">
    <name type="scientific">Gossypium raimondii</name>
    <name type="common">Peruvian cotton</name>
    <name type="synonym">Gossypium klotzschianum subsp. raimondii</name>
    <dbReference type="NCBI Taxonomy" id="29730"/>
    <lineage>
        <taxon>Eukaryota</taxon>
        <taxon>Viridiplantae</taxon>
        <taxon>Streptophyta</taxon>
        <taxon>Embryophyta</taxon>
        <taxon>Tracheophyta</taxon>
        <taxon>Spermatophyta</taxon>
        <taxon>Magnoliopsida</taxon>
        <taxon>eudicotyledons</taxon>
        <taxon>Gunneridae</taxon>
        <taxon>Pentapetalae</taxon>
        <taxon>rosids</taxon>
        <taxon>malvids</taxon>
        <taxon>Malvales</taxon>
        <taxon>Malvaceae</taxon>
        <taxon>Malvoideae</taxon>
        <taxon>Gossypium</taxon>
    </lineage>
</organism>
<gene>
    <name evidence="8" type="ORF">B456_008G222600</name>
</gene>
<sequence>MELYIFLLFCISFFLLFRRRSSAHSLPPGPINFPIFGSLHRLGSHPNQSLYELAKTYGPLMTLRLGYITTVIVSSAEFAKQVFQTHEHSFSDRTVPDCVASQPNPESTLAWALGDGRWRNRRRLCSTQLFTVQRLNSLQHLRHQKAQQLIQHINKQRASGSQVKIGEVAFATTLNLISTTIFSSDIVDPEFSTAQEFKDLVWRIMEDSAKPNLSDYFPILKRFDLQGIRKHIRPSYTRLHEIFDEMIDERMEVRASDSVSRNGDLLDVLLDQCQQDGSDFTRQNIKPLILFTNLILKLNIKQDLFIAGSDTSAITTEWAMAELLRKPGVLQKTRRELMEVIGTKRTVQESDLDKLPYLEAVVKETMRLHPAVPLLLPYKAKNDVEICGYTIPHNTQLLVNAWAIARDPKYWNHPFSFCPERFLDSSLDFRGRDFEYIPFGAGRRICPGLPLAVRMVHLILASMIHSFDWKLPHGIHPQDLDMQEQFGMTLKKAIPLCAIPI</sequence>
<dbReference type="EMBL" id="CM001747">
    <property type="protein sequence ID" value="KJB51557.1"/>
    <property type="molecule type" value="Genomic_DNA"/>
</dbReference>
<keyword evidence="7" id="KW-0732">Signal</keyword>
<feature type="chain" id="PRO_5002261148" description="Cytochrome P450" evidence="7">
    <location>
        <begin position="24"/>
        <end position="501"/>
    </location>
</feature>
<name>A0A0D2PZP6_GOSRA</name>
<evidence type="ECO:0000256" key="6">
    <source>
        <dbReference type="RuleBase" id="RU000461"/>
    </source>
</evidence>
<dbReference type="GO" id="GO:0004497">
    <property type="term" value="F:monooxygenase activity"/>
    <property type="evidence" value="ECO:0007669"/>
    <property type="project" value="UniProtKB-KW"/>
</dbReference>
<dbReference type="eggNOG" id="KOG0156">
    <property type="taxonomic scope" value="Eukaryota"/>
</dbReference>
<evidence type="ECO:0000313" key="9">
    <source>
        <dbReference type="Proteomes" id="UP000032304"/>
    </source>
</evidence>
<dbReference type="InterPro" id="IPR017972">
    <property type="entry name" value="Cyt_P450_CS"/>
</dbReference>
<evidence type="ECO:0000256" key="7">
    <source>
        <dbReference type="SAM" id="SignalP"/>
    </source>
</evidence>
<dbReference type="GO" id="GO:0005506">
    <property type="term" value="F:iron ion binding"/>
    <property type="evidence" value="ECO:0007669"/>
    <property type="project" value="InterPro"/>
</dbReference>
<keyword evidence="5 6" id="KW-0349">Heme</keyword>
<dbReference type="GO" id="GO:0020037">
    <property type="term" value="F:heme binding"/>
    <property type="evidence" value="ECO:0007669"/>
    <property type="project" value="InterPro"/>
</dbReference>
<protein>
    <recommendedName>
        <fullName evidence="10">Cytochrome P450</fullName>
    </recommendedName>
</protein>
<dbReference type="PANTHER" id="PTHR47950">
    <property type="entry name" value="CYTOCHROME P450, FAMILY 76, SUBFAMILY C, POLYPEPTIDE 5-RELATED"/>
    <property type="match status" value="1"/>
</dbReference>
<accession>A0A0D2PZP6</accession>
<dbReference type="Gene3D" id="1.10.630.10">
    <property type="entry name" value="Cytochrome P450"/>
    <property type="match status" value="1"/>
</dbReference>
<evidence type="ECO:0000256" key="3">
    <source>
        <dbReference type="ARBA" id="ARBA00023002"/>
    </source>
</evidence>
<keyword evidence="9" id="KW-1185">Reference proteome</keyword>